<keyword evidence="1" id="KW-0472">Membrane</keyword>
<sequence>MPRGFARTGEKADRGRVNISIFGLIDMRSFSSLWYWIGLAVMWSSASYWVLGIPFDLVRRAQRMGGQAQADLEAVARVNVNRLLAAGRAGGIWLPALGSFLLSGLAVLGFGYDLELAQALFLMGLPLTLVWLMSLSAAHRIANEGTTGTALHRRLSWHRIRTQVIGAVSIFLTAMWGTYHILSTSVLGG</sequence>
<protein>
    <submittedName>
        <fullName evidence="2">Component of SufBCD complex</fullName>
    </submittedName>
</protein>
<reference evidence="3" key="1">
    <citation type="submission" date="2018-03" db="EMBL/GenBank/DDBJ databases">
        <title>Genomic analysis of the strain SH-1 isolated from shrimp intestine.</title>
        <authorList>
            <person name="Kim Y.-S."/>
            <person name="Kim S.-E."/>
            <person name="Kim K.-H."/>
        </authorList>
    </citation>
    <scope>NUCLEOTIDE SEQUENCE [LARGE SCALE GENOMIC DNA]</scope>
    <source>
        <strain evidence="3">SH-1</strain>
    </source>
</reference>
<dbReference type="Proteomes" id="UP000237655">
    <property type="component" value="Chromosome"/>
</dbReference>
<gene>
    <name evidence="2" type="ORF">C6Y53_17820</name>
</gene>
<keyword evidence="3" id="KW-1185">Reference proteome</keyword>
<keyword evidence="1" id="KW-0812">Transmembrane</keyword>
<proteinExistence type="predicted"/>
<dbReference type="KEGG" id="thas:C6Y53_17820"/>
<accession>A0A2S0MW22</accession>
<keyword evidence="1" id="KW-1133">Transmembrane helix</keyword>
<dbReference type="EMBL" id="CP027665">
    <property type="protein sequence ID" value="AVO39883.1"/>
    <property type="molecule type" value="Genomic_DNA"/>
</dbReference>
<feature type="transmembrane region" description="Helical" evidence="1">
    <location>
        <begin position="33"/>
        <end position="55"/>
    </location>
</feature>
<name>A0A2S0MW22_9RHOB</name>
<evidence type="ECO:0000313" key="2">
    <source>
        <dbReference type="EMBL" id="AVO39883.1"/>
    </source>
</evidence>
<evidence type="ECO:0000256" key="1">
    <source>
        <dbReference type="SAM" id="Phobius"/>
    </source>
</evidence>
<evidence type="ECO:0000313" key="3">
    <source>
        <dbReference type="Proteomes" id="UP000237655"/>
    </source>
</evidence>
<organism evidence="2 3">
    <name type="scientific">Pukyongiella litopenaei</name>
    <dbReference type="NCBI Taxonomy" id="2605946"/>
    <lineage>
        <taxon>Bacteria</taxon>
        <taxon>Pseudomonadati</taxon>
        <taxon>Pseudomonadota</taxon>
        <taxon>Alphaproteobacteria</taxon>
        <taxon>Rhodobacterales</taxon>
        <taxon>Paracoccaceae</taxon>
        <taxon>Pukyongiella</taxon>
    </lineage>
</organism>
<dbReference type="AlphaFoldDB" id="A0A2S0MW22"/>
<feature type="transmembrane region" description="Helical" evidence="1">
    <location>
        <begin position="163"/>
        <end position="182"/>
    </location>
</feature>
<feature type="transmembrane region" description="Helical" evidence="1">
    <location>
        <begin position="92"/>
        <end position="112"/>
    </location>
</feature>
<feature type="transmembrane region" description="Helical" evidence="1">
    <location>
        <begin position="118"/>
        <end position="142"/>
    </location>
</feature>